<dbReference type="AlphaFoldDB" id="A0A061RNH8"/>
<dbReference type="EMBL" id="GBEZ01011301">
    <property type="protein sequence ID" value="JAC74472.1"/>
    <property type="molecule type" value="Transcribed_RNA"/>
</dbReference>
<evidence type="ECO:0000256" key="1">
    <source>
        <dbReference type="SAM" id="MobiDB-lite"/>
    </source>
</evidence>
<name>A0A061RNH8_9CHLO</name>
<reference evidence="2" key="1">
    <citation type="submission" date="2014-05" db="EMBL/GenBank/DDBJ databases">
        <title>The transcriptome of the halophilic microalga Tetraselmis sp. GSL018 isolated from the Great Salt Lake, Utah.</title>
        <authorList>
            <person name="Jinkerson R.E."/>
            <person name="D'Adamo S."/>
            <person name="Posewitz M.C."/>
        </authorList>
    </citation>
    <scope>NUCLEOTIDE SEQUENCE</scope>
    <source>
        <strain evidence="2">GSL018</strain>
    </source>
</reference>
<protein>
    <submittedName>
        <fullName evidence="2">Uncharacterized protein</fullName>
    </submittedName>
</protein>
<feature type="non-terminal residue" evidence="2">
    <location>
        <position position="87"/>
    </location>
</feature>
<sequence>PQESRLAPDDSALSQVQSPGWARPGQGLGSSQPEWLVDHYEPAEQQPQDAMQIEVVFDPRAVHLLEEAIASGAMPSFSVISDEKCRL</sequence>
<evidence type="ECO:0000313" key="2">
    <source>
        <dbReference type="EMBL" id="JAC74472.1"/>
    </source>
</evidence>
<feature type="non-terminal residue" evidence="2">
    <location>
        <position position="1"/>
    </location>
</feature>
<feature type="region of interest" description="Disordered" evidence="1">
    <location>
        <begin position="1"/>
        <end position="33"/>
    </location>
</feature>
<accession>A0A061RNH8</accession>
<gene>
    <name evidence="2" type="ORF">TSPGSL018_25832</name>
</gene>
<proteinExistence type="predicted"/>
<organism evidence="2">
    <name type="scientific">Tetraselmis sp. GSL018</name>
    <dbReference type="NCBI Taxonomy" id="582737"/>
    <lineage>
        <taxon>Eukaryota</taxon>
        <taxon>Viridiplantae</taxon>
        <taxon>Chlorophyta</taxon>
        <taxon>core chlorophytes</taxon>
        <taxon>Chlorodendrophyceae</taxon>
        <taxon>Chlorodendrales</taxon>
        <taxon>Chlorodendraceae</taxon>
        <taxon>Tetraselmis</taxon>
    </lineage>
</organism>